<dbReference type="AlphaFoldDB" id="A0A1M6B5N9"/>
<gene>
    <name evidence="3" type="ORF">SAMN02745194_00371</name>
</gene>
<dbReference type="SMART" id="SM00028">
    <property type="entry name" value="TPR"/>
    <property type="match status" value="2"/>
</dbReference>
<dbReference type="STRING" id="198092.SAMN02745194_00371"/>
<sequence>MSGTEGHGVKGRIDGIRAGLLRGWLWDPSRPDTALTAEILIDGEPLASLPAGRMRGDLQRAGIGDGAHAFELPLPSSLTRRAELRVLLRTRLGESTVAVDERAITGLEAQAITGRLEEPRRGMFVGWAYDPANPARHLQVELRLPGGAAATALADRRRGDLQRAGIGDGSHGFELPFSALPLDGDAEVEVTAVVRDRGAEHVIGTRRIARSVELLCQLGQAALEFGRYEEAAARFGEAGEMDPASPRSHLGFADLHEGRGEAEAAIAALSRAFELDPQDALGRRIDALRRRRTMRDLPEMREWPETLLRPSPAGPRIAVISWDLAHNPLGRAWVLAELAARHGPTEILGPVFPAFGESLWPPLRDSERGIPVFGYAAGSFAAFVNGAVRLVLDHPCDIAWVSKARLPSLFIGLLQRLIHGARLVLDLDDDELAFVGADAPLGLDAFLAGAQAADWTDPYGMRWTQLAQSMIGWADSLTVCNPVLQARHGGIVIRHARDEAAYDPARIDRQAVRAEFGFADTDKVVLFLGTPRRHKGLLEVAEALQALGDPRLVLCVVGTIVDRELRQRLTDFPGLRVTLHPDQPFRRAAELNAMADLVCILQDPDSPIAQSQTPAKLTDALAVGTPVLARAAPPLDDLLPDAIKPGEDLTLALRARLDGGAGAAGTRAFFLEELSYAANAPRAGQALEGARAAAGEVPADFLRLLTHIDRQMPGLIDPALARHLGGTVPASPRVGRLSNLSGGVNIAFFWKQNDSGLYGRRQDMLLQRLEALPSVRRILHIDAPISVDRLEVMSAPKAPSQHRFGAGATLQRFLGLQDRGKVHRRVHLHAGRKDSVLGRSLPPRELFPHSVEAWLRELDMTGNLLAWVCPVVPMFPQVQARLGFSFIVSDVIDDQRQWPMRPSFRAELEANYRDTFRASDLLLANCQPVADWLAEEGFDPLLVPNGMEMHADVESWPVPPSLAGLRRPVIGYAGNLQDRIDWELIASVAEARPDWSVVLIGATPTGGRAAEVMARPNVHAFGVIPYAEATAHIAAFDAAIIPHLHTGLSERMNPLKLYVYRSLGVPVVSTPIANLQDLAEDIRIASGADAFLVALEAALAERRQERRWPDAARMRDLSWESRLETIMARLHEVFDTRKAAA</sequence>
<dbReference type="Pfam" id="PF00534">
    <property type="entry name" value="Glycos_transf_1"/>
    <property type="match status" value="1"/>
</dbReference>
<feature type="repeat" description="TPR" evidence="1">
    <location>
        <begin position="246"/>
        <end position="279"/>
    </location>
</feature>
<dbReference type="PANTHER" id="PTHR12526">
    <property type="entry name" value="GLYCOSYLTRANSFERASE"/>
    <property type="match status" value="1"/>
</dbReference>
<dbReference type="GO" id="GO:0016757">
    <property type="term" value="F:glycosyltransferase activity"/>
    <property type="evidence" value="ECO:0007669"/>
    <property type="project" value="InterPro"/>
</dbReference>
<dbReference type="PANTHER" id="PTHR12526:SF630">
    <property type="entry name" value="GLYCOSYLTRANSFERASE"/>
    <property type="match status" value="1"/>
</dbReference>
<dbReference type="EMBL" id="FQZF01000002">
    <property type="protein sequence ID" value="SHI44051.1"/>
    <property type="molecule type" value="Genomic_DNA"/>
</dbReference>
<reference evidence="3 4" key="1">
    <citation type="submission" date="2016-11" db="EMBL/GenBank/DDBJ databases">
        <authorList>
            <person name="Jaros S."/>
            <person name="Januszkiewicz K."/>
            <person name="Wedrychowicz H."/>
        </authorList>
    </citation>
    <scope>NUCLEOTIDE SEQUENCE [LARGE SCALE GENOMIC DNA]</scope>
    <source>
        <strain evidence="3 4">DSM 14916</strain>
    </source>
</reference>
<dbReference type="Gene3D" id="1.25.40.10">
    <property type="entry name" value="Tetratricopeptide repeat domain"/>
    <property type="match status" value="1"/>
</dbReference>
<organism evidence="3 4">
    <name type="scientific">Muricoccus roseus</name>
    <dbReference type="NCBI Taxonomy" id="198092"/>
    <lineage>
        <taxon>Bacteria</taxon>
        <taxon>Pseudomonadati</taxon>
        <taxon>Pseudomonadota</taxon>
        <taxon>Alphaproteobacteria</taxon>
        <taxon>Acetobacterales</taxon>
        <taxon>Roseomonadaceae</taxon>
        <taxon>Muricoccus</taxon>
    </lineage>
</organism>
<dbReference type="Pfam" id="PF13692">
    <property type="entry name" value="Glyco_trans_1_4"/>
    <property type="match status" value="1"/>
</dbReference>
<evidence type="ECO:0000259" key="2">
    <source>
        <dbReference type="Pfam" id="PF00534"/>
    </source>
</evidence>
<name>A0A1M6B5N9_9PROT</name>
<evidence type="ECO:0000313" key="3">
    <source>
        <dbReference type="EMBL" id="SHI44051.1"/>
    </source>
</evidence>
<protein>
    <submittedName>
        <fullName evidence="3">Glycosyltransferase involved in cell wall bisynthesis</fullName>
    </submittedName>
</protein>
<proteinExistence type="predicted"/>
<dbReference type="Gene3D" id="3.40.50.2000">
    <property type="entry name" value="Glycogen Phosphorylase B"/>
    <property type="match status" value="2"/>
</dbReference>
<accession>A0A1M6B5N9</accession>
<dbReference type="PROSITE" id="PS50005">
    <property type="entry name" value="TPR"/>
    <property type="match status" value="2"/>
</dbReference>
<feature type="repeat" description="TPR" evidence="1">
    <location>
        <begin position="212"/>
        <end position="245"/>
    </location>
</feature>
<evidence type="ECO:0000313" key="4">
    <source>
        <dbReference type="Proteomes" id="UP000184387"/>
    </source>
</evidence>
<feature type="domain" description="Glycosyl transferase family 1" evidence="2">
    <location>
        <begin position="509"/>
        <end position="639"/>
    </location>
</feature>
<dbReference type="Pfam" id="PF14559">
    <property type="entry name" value="TPR_19"/>
    <property type="match status" value="1"/>
</dbReference>
<dbReference type="RefSeq" id="WP_073130786.1">
    <property type="nucleotide sequence ID" value="NZ_FQZF01000002.1"/>
</dbReference>
<dbReference type="Proteomes" id="UP000184387">
    <property type="component" value="Unassembled WGS sequence"/>
</dbReference>
<dbReference type="InterPro" id="IPR011990">
    <property type="entry name" value="TPR-like_helical_dom_sf"/>
</dbReference>
<keyword evidence="3" id="KW-0808">Transferase</keyword>
<evidence type="ECO:0000256" key="1">
    <source>
        <dbReference type="PROSITE-ProRule" id="PRU00339"/>
    </source>
</evidence>
<dbReference type="InterPro" id="IPR019734">
    <property type="entry name" value="TPR_rpt"/>
</dbReference>
<dbReference type="InterPro" id="IPR001296">
    <property type="entry name" value="Glyco_trans_1"/>
</dbReference>
<dbReference type="SUPFAM" id="SSF48452">
    <property type="entry name" value="TPR-like"/>
    <property type="match status" value="1"/>
</dbReference>
<keyword evidence="1" id="KW-0802">TPR repeat</keyword>
<dbReference type="OrthoDB" id="9769600at2"/>
<dbReference type="SUPFAM" id="SSF53756">
    <property type="entry name" value="UDP-Glycosyltransferase/glycogen phosphorylase"/>
    <property type="match status" value="2"/>
</dbReference>
<keyword evidence="4" id="KW-1185">Reference proteome</keyword>